<accession>A0A9P6NS48</accession>
<name>A0A9P6NS48_9BASI</name>
<evidence type="ECO:0000313" key="1">
    <source>
        <dbReference type="EMBL" id="KAG0150989.1"/>
    </source>
</evidence>
<evidence type="ECO:0000313" key="2">
    <source>
        <dbReference type="Proteomes" id="UP000886653"/>
    </source>
</evidence>
<protein>
    <submittedName>
        <fullName evidence="1">Uncharacterized protein</fullName>
    </submittedName>
</protein>
<keyword evidence="2" id="KW-1185">Reference proteome</keyword>
<comment type="caution">
    <text evidence="1">The sequence shown here is derived from an EMBL/GenBank/DDBJ whole genome shotgun (WGS) entry which is preliminary data.</text>
</comment>
<feature type="non-terminal residue" evidence="1">
    <location>
        <position position="1"/>
    </location>
</feature>
<organism evidence="1 2">
    <name type="scientific">Cronartium quercuum f. sp. fusiforme G11</name>
    <dbReference type="NCBI Taxonomy" id="708437"/>
    <lineage>
        <taxon>Eukaryota</taxon>
        <taxon>Fungi</taxon>
        <taxon>Dikarya</taxon>
        <taxon>Basidiomycota</taxon>
        <taxon>Pucciniomycotina</taxon>
        <taxon>Pucciniomycetes</taxon>
        <taxon>Pucciniales</taxon>
        <taxon>Coleosporiaceae</taxon>
        <taxon>Cronartium</taxon>
    </lineage>
</organism>
<feature type="non-terminal residue" evidence="1">
    <location>
        <position position="89"/>
    </location>
</feature>
<reference evidence="1" key="1">
    <citation type="submission" date="2013-11" db="EMBL/GenBank/DDBJ databases">
        <title>Genome sequence of the fusiform rust pathogen reveals effectors for host alternation and coevolution with pine.</title>
        <authorList>
            <consortium name="DOE Joint Genome Institute"/>
            <person name="Smith K."/>
            <person name="Pendleton A."/>
            <person name="Kubisiak T."/>
            <person name="Anderson C."/>
            <person name="Salamov A."/>
            <person name="Aerts A."/>
            <person name="Riley R."/>
            <person name="Clum A."/>
            <person name="Lindquist E."/>
            <person name="Ence D."/>
            <person name="Campbell M."/>
            <person name="Kronenberg Z."/>
            <person name="Feau N."/>
            <person name="Dhillon B."/>
            <person name="Hamelin R."/>
            <person name="Burleigh J."/>
            <person name="Smith J."/>
            <person name="Yandell M."/>
            <person name="Nelson C."/>
            <person name="Grigoriev I."/>
            <person name="Davis J."/>
        </authorList>
    </citation>
    <scope>NUCLEOTIDE SEQUENCE</scope>
    <source>
        <strain evidence="1">G11</strain>
    </source>
</reference>
<sequence length="89" mass="9819">TLVPTGVAPEVCHYAPEKYKGTEGGIEVPKEVVQNMIAHYYPDEETLFQITPPIFAAKVSNIIAQLGVIGSEIFLSNVWSVFTQVVERL</sequence>
<gene>
    <name evidence="1" type="ORF">CROQUDRAFT_16606</name>
</gene>
<proteinExistence type="predicted"/>
<dbReference type="Proteomes" id="UP000886653">
    <property type="component" value="Unassembled WGS sequence"/>
</dbReference>
<dbReference type="EMBL" id="MU167216">
    <property type="protein sequence ID" value="KAG0150989.1"/>
    <property type="molecule type" value="Genomic_DNA"/>
</dbReference>
<dbReference type="AlphaFoldDB" id="A0A9P6NS48"/>